<name>A0AAP0AVG2_9ASPA</name>
<evidence type="ECO:0000256" key="4">
    <source>
        <dbReference type="ARBA" id="ARBA00008593"/>
    </source>
</evidence>
<evidence type="ECO:0000259" key="12">
    <source>
        <dbReference type="Pfam" id="PF03828"/>
    </source>
</evidence>
<comment type="cofactor">
    <cofactor evidence="1">
        <name>Mn(2+)</name>
        <dbReference type="ChEBI" id="CHEBI:29035"/>
    </cofactor>
</comment>
<dbReference type="Pfam" id="PF03828">
    <property type="entry name" value="PAP_assoc"/>
    <property type="match status" value="1"/>
</dbReference>
<dbReference type="GO" id="GO:0031123">
    <property type="term" value="P:RNA 3'-end processing"/>
    <property type="evidence" value="ECO:0007669"/>
    <property type="project" value="TreeGrafter"/>
</dbReference>
<evidence type="ECO:0000313" key="15">
    <source>
        <dbReference type="Proteomes" id="UP001418222"/>
    </source>
</evidence>
<evidence type="ECO:0000313" key="14">
    <source>
        <dbReference type="EMBL" id="KAK8916389.1"/>
    </source>
</evidence>
<feature type="compositionally biased region" description="Low complexity" evidence="11">
    <location>
        <begin position="12"/>
        <end position="22"/>
    </location>
</feature>
<comment type="catalytic activity">
    <reaction evidence="10">
        <text>RNA(n) + UTP = RNA(n)-3'-uridine ribonucleotide + diphosphate</text>
        <dbReference type="Rhea" id="RHEA:14785"/>
        <dbReference type="Rhea" id="RHEA-COMP:14527"/>
        <dbReference type="Rhea" id="RHEA-COMP:17348"/>
        <dbReference type="ChEBI" id="CHEBI:33019"/>
        <dbReference type="ChEBI" id="CHEBI:46398"/>
        <dbReference type="ChEBI" id="CHEBI:140395"/>
        <dbReference type="ChEBI" id="CHEBI:173116"/>
        <dbReference type="EC" id="2.7.7.52"/>
    </reaction>
</comment>
<feature type="region of interest" description="Disordered" evidence="11">
    <location>
        <begin position="207"/>
        <end position="235"/>
    </location>
</feature>
<evidence type="ECO:0000259" key="13">
    <source>
        <dbReference type="Pfam" id="PF22600"/>
    </source>
</evidence>
<dbReference type="Gene3D" id="1.10.1410.10">
    <property type="match status" value="1"/>
</dbReference>
<keyword evidence="15" id="KW-1185">Reference proteome</keyword>
<dbReference type="GO" id="GO:0010628">
    <property type="term" value="P:positive regulation of gene expression"/>
    <property type="evidence" value="ECO:0007669"/>
    <property type="project" value="UniProtKB-ARBA"/>
</dbReference>
<dbReference type="PANTHER" id="PTHR12271">
    <property type="entry name" value="POLY A POLYMERASE CID PAP -RELATED"/>
    <property type="match status" value="1"/>
</dbReference>
<feature type="compositionally biased region" description="Polar residues" evidence="11">
    <location>
        <begin position="210"/>
        <end position="224"/>
    </location>
</feature>
<evidence type="ECO:0000256" key="9">
    <source>
        <dbReference type="ARBA" id="ARBA00022842"/>
    </source>
</evidence>
<dbReference type="SUPFAM" id="SSF81631">
    <property type="entry name" value="PAP/OAS1 substrate-binding domain"/>
    <property type="match status" value="1"/>
</dbReference>
<dbReference type="GO" id="GO:0000956">
    <property type="term" value="P:nuclear-transcribed mRNA catabolic process"/>
    <property type="evidence" value="ECO:0007669"/>
    <property type="project" value="UniProtKB-ARBA"/>
</dbReference>
<keyword evidence="9" id="KW-0460">Magnesium</keyword>
<organism evidence="14 15">
    <name type="scientific">Platanthera zijinensis</name>
    <dbReference type="NCBI Taxonomy" id="2320716"/>
    <lineage>
        <taxon>Eukaryota</taxon>
        <taxon>Viridiplantae</taxon>
        <taxon>Streptophyta</taxon>
        <taxon>Embryophyta</taxon>
        <taxon>Tracheophyta</taxon>
        <taxon>Spermatophyta</taxon>
        <taxon>Magnoliopsida</taxon>
        <taxon>Liliopsida</taxon>
        <taxon>Asparagales</taxon>
        <taxon>Orchidaceae</taxon>
        <taxon>Orchidoideae</taxon>
        <taxon>Orchideae</taxon>
        <taxon>Orchidinae</taxon>
        <taxon>Platanthera</taxon>
    </lineage>
</organism>
<comment type="subcellular location">
    <subcellularLocation>
        <location evidence="3">Cytoplasm</location>
    </subcellularLocation>
</comment>
<feature type="domain" description="Poly(A) RNA polymerase mitochondrial-like central palm" evidence="13">
    <location>
        <begin position="415"/>
        <end position="547"/>
    </location>
</feature>
<protein>
    <recommendedName>
        <fullName evidence="5">RNA uridylyltransferase</fullName>
        <ecNumber evidence="5">2.7.7.52</ecNumber>
    </recommendedName>
</protein>
<dbReference type="InterPro" id="IPR043519">
    <property type="entry name" value="NT_sf"/>
</dbReference>
<dbReference type="EC" id="2.7.7.52" evidence="5"/>
<dbReference type="Gene3D" id="3.30.460.10">
    <property type="entry name" value="Beta Polymerase, domain 2"/>
    <property type="match status" value="1"/>
</dbReference>
<dbReference type="InterPro" id="IPR002058">
    <property type="entry name" value="PAP_assoc"/>
</dbReference>
<keyword evidence="7" id="KW-0808">Transferase</keyword>
<dbReference type="GO" id="GO:0046872">
    <property type="term" value="F:metal ion binding"/>
    <property type="evidence" value="ECO:0007669"/>
    <property type="project" value="UniProtKB-KW"/>
</dbReference>
<evidence type="ECO:0000256" key="3">
    <source>
        <dbReference type="ARBA" id="ARBA00004496"/>
    </source>
</evidence>
<comment type="similarity">
    <text evidence="4">Belongs to the DNA polymerase type-B-like family.</text>
</comment>
<reference evidence="14 15" key="1">
    <citation type="journal article" date="2022" name="Nat. Plants">
        <title>Genomes of leafy and leafless Platanthera orchids illuminate the evolution of mycoheterotrophy.</title>
        <authorList>
            <person name="Li M.H."/>
            <person name="Liu K.W."/>
            <person name="Li Z."/>
            <person name="Lu H.C."/>
            <person name="Ye Q.L."/>
            <person name="Zhang D."/>
            <person name="Wang J.Y."/>
            <person name="Li Y.F."/>
            <person name="Zhong Z.M."/>
            <person name="Liu X."/>
            <person name="Yu X."/>
            <person name="Liu D.K."/>
            <person name="Tu X.D."/>
            <person name="Liu B."/>
            <person name="Hao Y."/>
            <person name="Liao X.Y."/>
            <person name="Jiang Y.T."/>
            <person name="Sun W.H."/>
            <person name="Chen J."/>
            <person name="Chen Y.Q."/>
            <person name="Ai Y."/>
            <person name="Zhai J.W."/>
            <person name="Wu S.S."/>
            <person name="Zhou Z."/>
            <person name="Hsiao Y.Y."/>
            <person name="Wu W.L."/>
            <person name="Chen Y.Y."/>
            <person name="Lin Y.F."/>
            <person name="Hsu J.L."/>
            <person name="Li C.Y."/>
            <person name="Wang Z.W."/>
            <person name="Zhao X."/>
            <person name="Zhong W.Y."/>
            <person name="Ma X.K."/>
            <person name="Ma L."/>
            <person name="Huang J."/>
            <person name="Chen G.Z."/>
            <person name="Huang M.Z."/>
            <person name="Huang L."/>
            <person name="Peng D.H."/>
            <person name="Luo Y.B."/>
            <person name="Zou S.Q."/>
            <person name="Chen S.P."/>
            <person name="Lan S."/>
            <person name="Tsai W.C."/>
            <person name="Van de Peer Y."/>
            <person name="Liu Z.J."/>
        </authorList>
    </citation>
    <scope>NUCLEOTIDE SEQUENCE [LARGE SCALE GENOMIC DNA]</scope>
    <source>
        <strain evidence="14">Lor287</strain>
    </source>
</reference>
<comment type="cofactor">
    <cofactor evidence="2">
        <name>Mg(2+)</name>
        <dbReference type="ChEBI" id="CHEBI:18420"/>
    </cofactor>
</comment>
<feature type="region of interest" description="Disordered" evidence="11">
    <location>
        <begin position="1"/>
        <end position="26"/>
    </location>
</feature>
<dbReference type="CDD" id="cd05402">
    <property type="entry name" value="NT_PAP_TUTase"/>
    <property type="match status" value="1"/>
</dbReference>
<dbReference type="Proteomes" id="UP001418222">
    <property type="component" value="Unassembled WGS sequence"/>
</dbReference>
<sequence length="740" mass="83369">MAEGGNSFYEHSSGQRPSISSSGDTPILDGSFLLQLLQRKPHGTSVTSSSSQSLRQYQESADAGFPLLPHSLLSPPKLSPASSQPGLHFGESLPLSPPSWAPHHFSPPDGGNQHLPRGQQFSHMDLKGLGFPQSGVSPPNFPPLNSNHGGIFPRSHHDGVLSSNQVGNPGGKVSNHRAQEDRASARPPPGFGKDVFDGPAEFNRKIEGGTHSQIGSNGYHQQWRSHSRPEWRPTHYDGGRNSTFKMMDKSHLHNAIAERHNEKHNSGKILDGGSQYRRSDDFTNYKEKQTYSDFSGIPILNKCDFMGEKVDEKFDRNFEDYDVEKQANRILEEALHVEIGEVSSTKVTSIEEDLLCKQLTSALRDSLECSKVTKLINSRDKDVRSDSSRGHHVSSQRVRIRRRELRRRSNIDNFSSSFLHIFKSLVPSEDEITKQEQLLFSLKKLVNKEWPDAELHLYGSCANSFGVSNSDIDICLAIKDYEISKLDILLKLADILESSNLLNVQALTRARVPIVKMMDPVTGISCDICINNLLAVVNTKLLKDYAQIDERLRQLAFIVKHWAKSRRVNETYQGTLSSYAYVLMCIHFLQTRDPAILPCLQGMEVTHKVIVDDTECAYFDSVEKLCNFGVRNKESIAQLIWAFFHYWAYCHDYTNNVISVRTGSIISKQAKDWTRRIGNDRHLICIEDPFEVSHDLGRVVDKFSINILREEFERAANILQYDPNPTVTLFEPYLPPASST</sequence>
<accession>A0AAP0AVG2</accession>
<feature type="region of interest" description="Disordered" evidence="11">
    <location>
        <begin position="75"/>
        <end position="192"/>
    </location>
</feature>
<dbReference type="Pfam" id="PF22600">
    <property type="entry name" value="MTPAP-like_central"/>
    <property type="match status" value="1"/>
</dbReference>
<evidence type="ECO:0000256" key="11">
    <source>
        <dbReference type="SAM" id="MobiDB-lite"/>
    </source>
</evidence>
<evidence type="ECO:0000256" key="2">
    <source>
        <dbReference type="ARBA" id="ARBA00001946"/>
    </source>
</evidence>
<evidence type="ECO:0000256" key="7">
    <source>
        <dbReference type="ARBA" id="ARBA00022679"/>
    </source>
</evidence>
<dbReference type="FunFam" id="3.30.460.10:FF:000067">
    <property type="entry name" value="Terminal uridylyltransferase cid1"/>
    <property type="match status" value="1"/>
</dbReference>
<dbReference type="GO" id="GO:0061157">
    <property type="term" value="P:mRNA destabilization"/>
    <property type="evidence" value="ECO:0007669"/>
    <property type="project" value="UniProtKB-ARBA"/>
</dbReference>
<evidence type="ECO:0000256" key="10">
    <source>
        <dbReference type="ARBA" id="ARBA00049105"/>
    </source>
</evidence>
<proteinExistence type="inferred from homology"/>
<keyword evidence="8" id="KW-0479">Metal-binding</keyword>
<dbReference type="GO" id="GO:0005737">
    <property type="term" value="C:cytoplasm"/>
    <property type="evidence" value="ECO:0007669"/>
    <property type="project" value="UniProtKB-SubCell"/>
</dbReference>
<dbReference type="GO" id="GO:0050265">
    <property type="term" value="F:RNA uridylyltransferase activity"/>
    <property type="evidence" value="ECO:0007669"/>
    <property type="project" value="UniProtKB-EC"/>
</dbReference>
<evidence type="ECO:0000256" key="1">
    <source>
        <dbReference type="ARBA" id="ARBA00001936"/>
    </source>
</evidence>
<dbReference type="PANTHER" id="PTHR12271:SF40">
    <property type="entry name" value="POLY(A) RNA POLYMERASE GLD2"/>
    <property type="match status" value="1"/>
</dbReference>
<dbReference type="AlphaFoldDB" id="A0AAP0AVG2"/>
<gene>
    <name evidence="14" type="ORF">KSP39_PZI022796</name>
</gene>
<keyword evidence="6" id="KW-0963">Cytoplasm</keyword>
<dbReference type="EMBL" id="JBBWWQ010000020">
    <property type="protein sequence ID" value="KAK8916389.1"/>
    <property type="molecule type" value="Genomic_DNA"/>
</dbReference>
<feature type="domain" description="PAP-associated" evidence="12">
    <location>
        <begin position="635"/>
        <end position="694"/>
    </location>
</feature>
<evidence type="ECO:0000256" key="8">
    <source>
        <dbReference type="ARBA" id="ARBA00022723"/>
    </source>
</evidence>
<evidence type="ECO:0000256" key="5">
    <source>
        <dbReference type="ARBA" id="ARBA00012472"/>
    </source>
</evidence>
<evidence type="ECO:0000256" key="6">
    <source>
        <dbReference type="ARBA" id="ARBA00022490"/>
    </source>
</evidence>
<comment type="caution">
    <text evidence="14">The sequence shown here is derived from an EMBL/GenBank/DDBJ whole genome shotgun (WGS) entry which is preliminary data.</text>
</comment>
<dbReference type="SUPFAM" id="SSF81301">
    <property type="entry name" value="Nucleotidyltransferase"/>
    <property type="match status" value="1"/>
</dbReference>
<dbReference type="InterPro" id="IPR054708">
    <property type="entry name" value="MTPAP-like_central"/>
</dbReference>
<dbReference type="FunFam" id="1.10.1410.10:FF:000018">
    <property type="entry name" value="Terminal uridylyltransferase cid1"/>
    <property type="match status" value="1"/>
</dbReference>